<feature type="non-terminal residue" evidence="2">
    <location>
        <position position="52"/>
    </location>
</feature>
<dbReference type="Proteomes" id="UP000823775">
    <property type="component" value="Unassembled WGS sequence"/>
</dbReference>
<organism evidence="2 3">
    <name type="scientific">Datura stramonium</name>
    <name type="common">Jimsonweed</name>
    <name type="synonym">Common thornapple</name>
    <dbReference type="NCBI Taxonomy" id="4076"/>
    <lineage>
        <taxon>Eukaryota</taxon>
        <taxon>Viridiplantae</taxon>
        <taxon>Streptophyta</taxon>
        <taxon>Embryophyta</taxon>
        <taxon>Tracheophyta</taxon>
        <taxon>Spermatophyta</taxon>
        <taxon>Magnoliopsida</taxon>
        <taxon>eudicotyledons</taxon>
        <taxon>Gunneridae</taxon>
        <taxon>Pentapetalae</taxon>
        <taxon>asterids</taxon>
        <taxon>lamiids</taxon>
        <taxon>Solanales</taxon>
        <taxon>Solanaceae</taxon>
        <taxon>Solanoideae</taxon>
        <taxon>Datureae</taxon>
        <taxon>Datura</taxon>
    </lineage>
</organism>
<keyword evidence="1" id="KW-0472">Membrane</keyword>
<accession>A0ABS8UQR9</accession>
<dbReference type="EMBL" id="JACEIK010002386">
    <property type="protein sequence ID" value="MCD9560835.1"/>
    <property type="molecule type" value="Genomic_DNA"/>
</dbReference>
<comment type="caution">
    <text evidence="2">The sequence shown here is derived from an EMBL/GenBank/DDBJ whole genome shotgun (WGS) entry which is preliminary data.</text>
</comment>
<keyword evidence="3" id="KW-1185">Reference proteome</keyword>
<evidence type="ECO:0000313" key="3">
    <source>
        <dbReference type="Proteomes" id="UP000823775"/>
    </source>
</evidence>
<keyword evidence="1" id="KW-0812">Transmembrane</keyword>
<keyword evidence="1" id="KW-1133">Transmembrane helix</keyword>
<name>A0ABS8UQR9_DATST</name>
<reference evidence="2 3" key="1">
    <citation type="journal article" date="2021" name="BMC Genomics">
        <title>Datura genome reveals duplications of psychoactive alkaloid biosynthetic genes and high mutation rate following tissue culture.</title>
        <authorList>
            <person name="Rajewski A."/>
            <person name="Carter-House D."/>
            <person name="Stajich J."/>
            <person name="Litt A."/>
        </authorList>
    </citation>
    <scope>NUCLEOTIDE SEQUENCE [LARGE SCALE GENOMIC DNA]</scope>
    <source>
        <strain evidence="2">AR-01</strain>
    </source>
</reference>
<feature type="transmembrane region" description="Helical" evidence="1">
    <location>
        <begin position="28"/>
        <end position="47"/>
    </location>
</feature>
<sequence length="52" mass="5910">MAKKINKKPLACPKFLHNWAISRRWKKFGLFIVDGVMIQIAVIGTHTNPPPP</sequence>
<evidence type="ECO:0000313" key="2">
    <source>
        <dbReference type="EMBL" id="MCD9560835.1"/>
    </source>
</evidence>
<proteinExistence type="predicted"/>
<evidence type="ECO:0000256" key="1">
    <source>
        <dbReference type="SAM" id="Phobius"/>
    </source>
</evidence>
<gene>
    <name evidence="2" type="ORF">HAX54_019641</name>
</gene>
<protein>
    <submittedName>
        <fullName evidence="2">Uncharacterized protein</fullName>
    </submittedName>
</protein>